<evidence type="ECO:0000313" key="3">
    <source>
        <dbReference type="Proteomes" id="UP001163046"/>
    </source>
</evidence>
<dbReference type="Pfam" id="PF09797">
    <property type="entry name" value="NatB_MDM20"/>
    <property type="match status" value="1"/>
</dbReference>
<dbReference type="PANTHER" id="PTHR22767:SF3">
    <property type="entry name" value="N-ALPHA-ACETYLTRANSFERASE 25, NATB AUXILIARY SUBUNIT"/>
    <property type="match status" value="1"/>
</dbReference>
<dbReference type="InterPro" id="IPR019183">
    <property type="entry name" value="NAA25_NatB_aux_su"/>
</dbReference>
<dbReference type="AlphaFoldDB" id="A0A9W9ZTY2"/>
<keyword evidence="3" id="KW-1185">Reference proteome</keyword>
<evidence type="ECO:0000256" key="1">
    <source>
        <dbReference type="ARBA" id="ARBA00006298"/>
    </source>
</evidence>
<dbReference type="OrthoDB" id="6021176at2759"/>
<dbReference type="GO" id="GO:0031416">
    <property type="term" value="C:NatB complex"/>
    <property type="evidence" value="ECO:0007669"/>
    <property type="project" value="TreeGrafter"/>
</dbReference>
<comment type="similarity">
    <text evidence="1">Belongs to the MDM20/NAA25 family.</text>
</comment>
<comment type="caution">
    <text evidence="2">The sequence shown here is derived from an EMBL/GenBank/DDBJ whole genome shotgun (WGS) entry which is preliminary data.</text>
</comment>
<reference evidence="2" key="1">
    <citation type="submission" date="2023-01" db="EMBL/GenBank/DDBJ databases">
        <title>Genome assembly of the deep-sea coral Lophelia pertusa.</title>
        <authorList>
            <person name="Herrera S."/>
            <person name="Cordes E."/>
        </authorList>
    </citation>
    <scope>NUCLEOTIDE SEQUENCE</scope>
    <source>
        <strain evidence="2">USNM1676648</strain>
        <tissue evidence="2">Polyp</tissue>
    </source>
</reference>
<gene>
    <name evidence="2" type="primary">NAA25_2</name>
    <name evidence="2" type="ORF">OS493_001190</name>
</gene>
<dbReference type="EMBL" id="MU825873">
    <property type="protein sequence ID" value="KAJ7387843.1"/>
    <property type="molecule type" value="Genomic_DNA"/>
</dbReference>
<sequence>MDESEEVPDHSLEMINEFLASVIECENSKEKRACRGPFLAQLELRKLCKQECIYSDSRQNSSSTVDLLIEYFKRFGDKPCCFWDLAPYLYLNLQEKLEREKFVEVLKTTLPSVSDEDSESSHMKLMQRRLNIEQISRHLGFHCSLSCDEKIALSKEYLKQHSDGLVYGQNLLPTERQFSDGFAQLATHLLLEVNNDTGSTDMNWHLLIMLESALKASPSNHHFKLLLMKVYCSMGALSPCLALFEGLEVKHIEQDVVGYTITRYVEALGHFEAASSVYLNALKSFTEIRKIHQNIS</sequence>
<evidence type="ECO:0000313" key="2">
    <source>
        <dbReference type="EMBL" id="KAJ7387843.1"/>
    </source>
</evidence>
<name>A0A9W9ZTY2_9CNID</name>
<proteinExistence type="inferred from homology"/>
<organism evidence="2 3">
    <name type="scientific">Desmophyllum pertusum</name>
    <dbReference type="NCBI Taxonomy" id="174260"/>
    <lineage>
        <taxon>Eukaryota</taxon>
        <taxon>Metazoa</taxon>
        <taxon>Cnidaria</taxon>
        <taxon>Anthozoa</taxon>
        <taxon>Hexacorallia</taxon>
        <taxon>Scleractinia</taxon>
        <taxon>Caryophylliina</taxon>
        <taxon>Caryophylliidae</taxon>
        <taxon>Desmophyllum</taxon>
    </lineage>
</organism>
<accession>A0A9W9ZTY2</accession>
<dbReference type="PANTHER" id="PTHR22767">
    <property type="entry name" value="N-TERMINAL ACETYLTRANSFERASE-RELATED"/>
    <property type="match status" value="1"/>
</dbReference>
<dbReference type="Proteomes" id="UP001163046">
    <property type="component" value="Unassembled WGS sequence"/>
</dbReference>
<protein>
    <submittedName>
        <fullName evidence="2">N-alpha-acetyltransferase 25, NatB auxiliary subunit</fullName>
    </submittedName>
</protein>